<feature type="compositionally biased region" description="Polar residues" evidence="12">
    <location>
        <begin position="392"/>
        <end position="415"/>
    </location>
</feature>
<feature type="region of interest" description="Disordered" evidence="12">
    <location>
        <begin position="386"/>
        <end position="415"/>
    </location>
</feature>
<keyword evidence="2" id="KW-0217">Developmental protein</keyword>
<dbReference type="InterPro" id="IPR011009">
    <property type="entry name" value="Kinase-like_dom_sf"/>
</dbReference>
<dbReference type="OrthoDB" id="248923at2759"/>
<protein>
    <recommendedName>
        <fullName evidence="13">Protein kinase domain-containing protein</fullName>
    </recommendedName>
</protein>
<keyword evidence="4" id="KW-0479">Metal-binding</keyword>
<evidence type="ECO:0000256" key="6">
    <source>
        <dbReference type="ARBA" id="ARBA00022782"/>
    </source>
</evidence>
<dbReference type="GO" id="GO:0035556">
    <property type="term" value="P:intracellular signal transduction"/>
    <property type="evidence" value="ECO:0007669"/>
    <property type="project" value="TreeGrafter"/>
</dbReference>
<dbReference type="GO" id="GO:0030154">
    <property type="term" value="P:cell differentiation"/>
    <property type="evidence" value="ECO:0007669"/>
    <property type="project" value="UniProtKB-KW"/>
</dbReference>
<dbReference type="PANTHER" id="PTHR24346:SF102">
    <property type="entry name" value="TESTIS-SPECIFIC SERINE_THREONINE-PROTEIN KINASE 1"/>
    <property type="match status" value="1"/>
</dbReference>
<evidence type="ECO:0000313" key="15">
    <source>
        <dbReference type="Proteomes" id="UP000678499"/>
    </source>
</evidence>
<keyword evidence="6" id="KW-0221">Differentiation</keyword>
<dbReference type="Gene3D" id="1.10.510.10">
    <property type="entry name" value="Transferase(Phosphotransferase) domain 1"/>
    <property type="match status" value="1"/>
</dbReference>
<dbReference type="PROSITE" id="PS00107">
    <property type="entry name" value="PROTEIN_KINASE_ATP"/>
    <property type="match status" value="1"/>
</dbReference>
<dbReference type="Pfam" id="PF14228">
    <property type="entry name" value="MOR2-PAG1_mid"/>
    <property type="match status" value="1"/>
</dbReference>
<dbReference type="InterPro" id="IPR017441">
    <property type="entry name" value="Protein_kinase_ATP_BS"/>
</dbReference>
<dbReference type="SMART" id="SM00220">
    <property type="entry name" value="S_TKc"/>
    <property type="match status" value="1"/>
</dbReference>
<name>A0A7R9BYS0_9CRUS</name>
<evidence type="ECO:0000256" key="1">
    <source>
        <dbReference type="ARBA" id="ARBA00001946"/>
    </source>
</evidence>
<dbReference type="GO" id="GO:0000226">
    <property type="term" value="P:microtubule cytoskeleton organization"/>
    <property type="evidence" value="ECO:0007669"/>
    <property type="project" value="TreeGrafter"/>
</dbReference>
<keyword evidence="5 11" id="KW-0547">Nucleotide-binding</keyword>
<sequence>MMKFVPEAVVNRIGYFEQDYDALQKHGYTLKKCIGEGSYSKVRVARYSCGTVSEMLACKMLKTDKCSGGLETNPFVRRELSIIQTLQHPNLIRIHSIIAVSDRLYIFMQYAENGDLLTYLLKEGHTKEPRTWAWFRQMASGLKYLHVRDLAHRDLKCENILITKHFNVKIGDFGFARSVVDDDGNRVLSKTYCGSTGYIAPEVLQKQPYNPQMADVWSLGVILYIMMNACMPFDERRGQMLKDQFFRRWKHRSHVRREFSEPVIELVSRMLEPNVPLRITLKEVCRHPWVSGSVGCAGAISTPPSSLGPPVNCSVSSSGNRTVLTTKTDAVLDAGEGVATCVDMIDRNEMKGRSCPIQGAQISAGLNTPVAGVVSRPTPVIVAPDGDVLDVSQGSSSSPSRALQTSSTSGDQAPCASQMTLPELTAALIYFLSSRLGQPMWNYEDVTGRVWHIKSADQLSWLVKSITLALRSALPPPHVRLDERWSQIALHLALSSSSRHFAGRSLQVFRALCVPVNTRMLSDILTRLVETVAEQGEDMQVRKWSPCCSARV</sequence>
<dbReference type="Proteomes" id="UP000678499">
    <property type="component" value="Unassembled WGS sequence"/>
</dbReference>
<evidence type="ECO:0000259" key="13">
    <source>
        <dbReference type="PROSITE" id="PS50011"/>
    </source>
</evidence>
<evidence type="ECO:0000313" key="14">
    <source>
        <dbReference type="EMBL" id="CAD7282772.1"/>
    </source>
</evidence>
<dbReference type="InterPro" id="IPR000719">
    <property type="entry name" value="Prot_kinase_dom"/>
</dbReference>
<dbReference type="InterPro" id="IPR029473">
    <property type="entry name" value="MOR2-PAG1_mid"/>
</dbReference>
<keyword evidence="9" id="KW-0832">Ubl conjugation</keyword>
<dbReference type="GO" id="GO:0005524">
    <property type="term" value="F:ATP binding"/>
    <property type="evidence" value="ECO:0007669"/>
    <property type="project" value="UniProtKB-UniRule"/>
</dbReference>
<dbReference type="EMBL" id="CAJPEX010004297">
    <property type="protein sequence ID" value="CAG0922924.1"/>
    <property type="molecule type" value="Genomic_DNA"/>
</dbReference>
<dbReference type="InterPro" id="IPR008271">
    <property type="entry name" value="Ser/Thr_kinase_AS"/>
</dbReference>
<evidence type="ECO:0000256" key="7">
    <source>
        <dbReference type="ARBA" id="ARBA00022840"/>
    </source>
</evidence>
<keyword evidence="15" id="KW-1185">Reference proteome</keyword>
<evidence type="ECO:0000256" key="9">
    <source>
        <dbReference type="ARBA" id="ARBA00022843"/>
    </source>
</evidence>
<dbReference type="GO" id="GO:0007283">
    <property type="term" value="P:spermatogenesis"/>
    <property type="evidence" value="ECO:0007669"/>
    <property type="project" value="UniProtKB-KW"/>
</dbReference>
<evidence type="ECO:0000256" key="4">
    <source>
        <dbReference type="ARBA" id="ARBA00022723"/>
    </source>
</evidence>
<feature type="non-terminal residue" evidence="14">
    <location>
        <position position="552"/>
    </location>
</feature>
<dbReference type="PROSITE" id="PS50011">
    <property type="entry name" value="PROTEIN_KINASE_DOM"/>
    <property type="match status" value="1"/>
</dbReference>
<dbReference type="PROSITE" id="PS00108">
    <property type="entry name" value="PROTEIN_KINASE_ST"/>
    <property type="match status" value="1"/>
</dbReference>
<dbReference type="Pfam" id="PF00069">
    <property type="entry name" value="Pkinase"/>
    <property type="match status" value="1"/>
</dbReference>
<keyword evidence="8" id="KW-0460">Magnesium</keyword>
<evidence type="ECO:0000256" key="12">
    <source>
        <dbReference type="SAM" id="MobiDB-lite"/>
    </source>
</evidence>
<comment type="cofactor">
    <cofactor evidence="1">
        <name>Mg(2+)</name>
        <dbReference type="ChEBI" id="CHEBI:18420"/>
    </cofactor>
</comment>
<evidence type="ECO:0000256" key="5">
    <source>
        <dbReference type="ARBA" id="ARBA00022741"/>
    </source>
</evidence>
<evidence type="ECO:0000256" key="2">
    <source>
        <dbReference type="ARBA" id="ARBA00022473"/>
    </source>
</evidence>
<dbReference type="FunFam" id="1.10.510.10:FF:000571">
    <property type="entry name" value="Maternal embryonic leucine zipper kinase"/>
    <property type="match status" value="1"/>
</dbReference>
<dbReference type="EMBL" id="OA886334">
    <property type="protein sequence ID" value="CAD7282772.1"/>
    <property type="molecule type" value="Genomic_DNA"/>
</dbReference>
<evidence type="ECO:0000256" key="8">
    <source>
        <dbReference type="ARBA" id="ARBA00022842"/>
    </source>
</evidence>
<dbReference type="PANTHER" id="PTHR24346">
    <property type="entry name" value="MAP/MICROTUBULE AFFINITY-REGULATING KINASE"/>
    <property type="match status" value="1"/>
</dbReference>
<dbReference type="GO" id="GO:0005737">
    <property type="term" value="C:cytoplasm"/>
    <property type="evidence" value="ECO:0007669"/>
    <property type="project" value="TreeGrafter"/>
</dbReference>
<organism evidence="14">
    <name type="scientific">Notodromas monacha</name>
    <dbReference type="NCBI Taxonomy" id="399045"/>
    <lineage>
        <taxon>Eukaryota</taxon>
        <taxon>Metazoa</taxon>
        <taxon>Ecdysozoa</taxon>
        <taxon>Arthropoda</taxon>
        <taxon>Crustacea</taxon>
        <taxon>Oligostraca</taxon>
        <taxon>Ostracoda</taxon>
        <taxon>Podocopa</taxon>
        <taxon>Podocopida</taxon>
        <taxon>Cypridocopina</taxon>
        <taxon>Cypridoidea</taxon>
        <taxon>Cyprididae</taxon>
        <taxon>Notodromas</taxon>
    </lineage>
</organism>
<keyword evidence="7 11" id="KW-0067">ATP-binding</keyword>
<evidence type="ECO:0000256" key="3">
    <source>
        <dbReference type="ARBA" id="ARBA00022553"/>
    </source>
</evidence>
<feature type="domain" description="Protein kinase" evidence="13">
    <location>
        <begin position="28"/>
        <end position="290"/>
    </location>
</feature>
<dbReference type="GO" id="GO:0000287">
    <property type="term" value="F:magnesium ion binding"/>
    <property type="evidence" value="ECO:0007669"/>
    <property type="project" value="UniProtKB-ARBA"/>
</dbReference>
<dbReference type="SUPFAM" id="SSF56112">
    <property type="entry name" value="Protein kinase-like (PK-like)"/>
    <property type="match status" value="1"/>
</dbReference>
<reference evidence="14" key="1">
    <citation type="submission" date="2020-11" db="EMBL/GenBank/DDBJ databases">
        <authorList>
            <person name="Tran Van P."/>
        </authorList>
    </citation>
    <scope>NUCLEOTIDE SEQUENCE</scope>
</reference>
<accession>A0A7R9BYS0</accession>
<gene>
    <name evidence="14" type="ORF">NMOB1V02_LOCUS10393</name>
</gene>
<keyword evidence="3" id="KW-0597">Phosphoprotein</keyword>
<dbReference type="AlphaFoldDB" id="A0A7R9BYS0"/>
<evidence type="ECO:0000256" key="10">
    <source>
        <dbReference type="ARBA" id="ARBA00022871"/>
    </source>
</evidence>
<proteinExistence type="predicted"/>
<dbReference type="GO" id="GO:0050321">
    <property type="term" value="F:tau-protein kinase activity"/>
    <property type="evidence" value="ECO:0007669"/>
    <property type="project" value="TreeGrafter"/>
</dbReference>
<feature type="binding site" evidence="11">
    <location>
        <position position="59"/>
    </location>
    <ligand>
        <name>ATP</name>
        <dbReference type="ChEBI" id="CHEBI:30616"/>
    </ligand>
</feature>
<evidence type="ECO:0000256" key="11">
    <source>
        <dbReference type="PROSITE-ProRule" id="PRU10141"/>
    </source>
</evidence>
<keyword evidence="10" id="KW-0744">Spermatogenesis</keyword>